<protein>
    <recommendedName>
        <fullName evidence="7">Adipokinetic hormone</fullName>
    </recommendedName>
</protein>
<evidence type="ECO:0000256" key="4">
    <source>
        <dbReference type="SAM" id="Phobius"/>
    </source>
</evidence>
<keyword evidence="4" id="KW-0472">Membrane</keyword>
<keyword evidence="6" id="KW-1185">Reference proteome</keyword>
<feature type="transmembrane region" description="Helical" evidence="4">
    <location>
        <begin position="56"/>
        <end position="76"/>
    </location>
</feature>
<dbReference type="InterPro" id="IPR010475">
    <property type="entry name" value="AKH/RPCH_hormone"/>
</dbReference>
<dbReference type="Pfam" id="PF06377">
    <property type="entry name" value="Adipokin_hormo"/>
    <property type="match status" value="1"/>
</dbReference>
<dbReference type="GO" id="GO:0005179">
    <property type="term" value="F:hormone activity"/>
    <property type="evidence" value="ECO:0007669"/>
    <property type="project" value="InterPro"/>
</dbReference>
<evidence type="ECO:0000256" key="1">
    <source>
        <dbReference type="ARBA" id="ARBA00004613"/>
    </source>
</evidence>
<keyword evidence="4" id="KW-1133">Transmembrane helix</keyword>
<name>A0A8W8IIA5_MAGGI</name>
<keyword evidence="3" id="KW-0732">Signal</keyword>
<comment type="subcellular location">
    <subcellularLocation>
        <location evidence="1">Secreted</location>
    </subcellularLocation>
</comment>
<dbReference type="GO" id="GO:0005576">
    <property type="term" value="C:extracellular region"/>
    <property type="evidence" value="ECO:0007669"/>
    <property type="project" value="UniProtKB-SubCell"/>
</dbReference>
<keyword evidence="2" id="KW-0964">Secreted</keyword>
<dbReference type="Proteomes" id="UP000005408">
    <property type="component" value="Unassembled WGS sequence"/>
</dbReference>
<reference evidence="5" key="1">
    <citation type="submission" date="2022-08" db="UniProtKB">
        <authorList>
            <consortium name="EnsemblMetazoa"/>
        </authorList>
    </citation>
    <scope>IDENTIFICATION</scope>
    <source>
        <strain evidence="5">05x7-T-G4-1.051#20</strain>
    </source>
</reference>
<dbReference type="AlphaFoldDB" id="A0A8W8IIA5"/>
<evidence type="ECO:0000256" key="3">
    <source>
        <dbReference type="ARBA" id="ARBA00022729"/>
    </source>
</evidence>
<dbReference type="EnsemblMetazoa" id="G14095.1">
    <property type="protein sequence ID" value="G14095.1:cds"/>
    <property type="gene ID" value="G14095"/>
</dbReference>
<keyword evidence="4" id="KW-0812">Transmembrane</keyword>
<evidence type="ECO:0000256" key="2">
    <source>
        <dbReference type="ARBA" id="ARBA00022525"/>
    </source>
</evidence>
<organism evidence="5 6">
    <name type="scientific">Magallana gigas</name>
    <name type="common">Pacific oyster</name>
    <name type="synonym">Crassostrea gigas</name>
    <dbReference type="NCBI Taxonomy" id="29159"/>
    <lineage>
        <taxon>Eukaryota</taxon>
        <taxon>Metazoa</taxon>
        <taxon>Spiralia</taxon>
        <taxon>Lophotrochozoa</taxon>
        <taxon>Mollusca</taxon>
        <taxon>Bivalvia</taxon>
        <taxon>Autobranchia</taxon>
        <taxon>Pteriomorphia</taxon>
        <taxon>Ostreida</taxon>
        <taxon>Ostreoidea</taxon>
        <taxon>Ostreidae</taxon>
        <taxon>Magallana</taxon>
    </lineage>
</organism>
<sequence length="136" mass="15637">MRHRKIWIRKVNVGNNGLYQRQKSQCQTFITYIRLSLTVPPEEILQFQQRTMLCKFCILAVVAVSLLSLTLGQVSFSTNWGSGKRSSSSFIAPQADDACWTKSNAKLLYDLMQVIQKQVDRLVACQNSNDDLHRIW</sequence>
<evidence type="ECO:0000313" key="5">
    <source>
        <dbReference type="EnsemblMetazoa" id="G14095.1:cds"/>
    </source>
</evidence>
<evidence type="ECO:0000313" key="6">
    <source>
        <dbReference type="Proteomes" id="UP000005408"/>
    </source>
</evidence>
<proteinExistence type="predicted"/>
<accession>A0A8W8IIA5</accession>
<evidence type="ECO:0008006" key="7">
    <source>
        <dbReference type="Google" id="ProtNLM"/>
    </source>
</evidence>